<keyword evidence="2" id="KW-1185">Reference proteome</keyword>
<dbReference type="Proteomes" id="UP000694427">
    <property type="component" value="Unplaced"/>
</dbReference>
<proteinExistence type="predicted"/>
<reference evidence="1" key="2">
    <citation type="submission" date="2025-09" db="UniProtKB">
        <authorList>
            <consortium name="Ensembl"/>
        </authorList>
    </citation>
    <scope>IDENTIFICATION</scope>
</reference>
<reference evidence="1" key="1">
    <citation type="submission" date="2025-08" db="UniProtKB">
        <authorList>
            <consortium name="Ensembl"/>
        </authorList>
    </citation>
    <scope>IDENTIFICATION</scope>
</reference>
<dbReference type="Ensembl" id="ENSCCRT00010061743.1">
    <property type="protein sequence ID" value="ENSCCRP00010056336.1"/>
    <property type="gene ID" value="ENSCCRG00010023888.1"/>
</dbReference>
<organism evidence="1 2">
    <name type="scientific">Cyprinus carpio</name>
    <name type="common">Common carp</name>
    <dbReference type="NCBI Taxonomy" id="7962"/>
    <lineage>
        <taxon>Eukaryota</taxon>
        <taxon>Metazoa</taxon>
        <taxon>Chordata</taxon>
        <taxon>Craniata</taxon>
        <taxon>Vertebrata</taxon>
        <taxon>Euteleostomi</taxon>
        <taxon>Actinopterygii</taxon>
        <taxon>Neopterygii</taxon>
        <taxon>Teleostei</taxon>
        <taxon>Ostariophysi</taxon>
        <taxon>Cypriniformes</taxon>
        <taxon>Cyprinidae</taxon>
        <taxon>Cyprininae</taxon>
        <taxon>Cyprinus</taxon>
    </lineage>
</organism>
<accession>A0A8C1QPW5</accession>
<sequence length="100" mass="11600">MIQRRQRTGSCALFARTGSMRRVARRMAAAHGKCVTSTTTGKQELTKNMCVKEFEVLKSCFLSAVSVFCNYVIKYFLRSIPFTQTLEAWQIIFFFHLLYK</sequence>
<protein>
    <submittedName>
        <fullName evidence="1">Uncharacterized protein</fullName>
    </submittedName>
</protein>
<evidence type="ECO:0000313" key="1">
    <source>
        <dbReference type="Ensembl" id="ENSCCRP00010056336.1"/>
    </source>
</evidence>
<dbReference type="AlphaFoldDB" id="A0A8C1QPW5"/>
<name>A0A8C1QPW5_CYPCA</name>
<evidence type="ECO:0000313" key="2">
    <source>
        <dbReference type="Proteomes" id="UP000694427"/>
    </source>
</evidence>